<evidence type="ECO:0000313" key="3">
    <source>
        <dbReference type="Proteomes" id="UP000527355"/>
    </source>
</evidence>
<keyword evidence="3" id="KW-1185">Reference proteome</keyword>
<reference evidence="2 3" key="1">
    <citation type="journal article" date="2020" name="Nature">
        <title>Six reference-quality genomes reveal evolution of bat adaptations.</title>
        <authorList>
            <person name="Jebb D."/>
            <person name="Huang Z."/>
            <person name="Pippel M."/>
            <person name="Hughes G.M."/>
            <person name="Lavrichenko K."/>
            <person name="Devanna P."/>
            <person name="Winkler S."/>
            <person name="Jermiin L.S."/>
            <person name="Skirmuntt E.C."/>
            <person name="Katzourakis A."/>
            <person name="Burkitt-Gray L."/>
            <person name="Ray D.A."/>
            <person name="Sullivan K.A.M."/>
            <person name="Roscito J.G."/>
            <person name="Kirilenko B.M."/>
            <person name="Davalos L.M."/>
            <person name="Corthals A.P."/>
            <person name="Power M.L."/>
            <person name="Jones G."/>
            <person name="Ransome R.D."/>
            <person name="Dechmann D.K.N."/>
            <person name="Locatelli A.G."/>
            <person name="Puechmaille S.J."/>
            <person name="Fedrigo O."/>
            <person name="Jarvis E.D."/>
            <person name="Hiller M."/>
            <person name="Vernes S.C."/>
            <person name="Myers E.W."/>
            <person name="Teeling E.C."/>
        </authorList>
    </citation>
    <scope>NUCLEOTIDE SEQUENCE [LARGE SCALE GENOMIC DNA]</scope>
    <source>
        <strain evidence="2">MMyoMyo1</strain>
        <tissue evidence="2">Flight muscle</tissue>
    </source>
</reference>
<protein>
    <submittedName>
        <fullName evidence="2">Acidic nuclear phosphoprotein 32 family member A</fullName>
    </submittedName>
</protein>
<feature type="transmembrane region" description="Helical" evidence="1">
    <location>
        <begin position="90"/>
        <end position="111"/>
    </location>
</feature>
<dbReference type="EMBL" id="JABWUV010000001">
    <property type="protein sequence ID" value="KAF6385940.1"/>
    <property type="molecule type" value="Genomic_DNA"/>
</dbReference>
<name>A0A7J8AIQ0_MYOMY</name>
<comment type="caution">
    <text evidence="2">The sequence shown here is derived from an EMBL/GenBank/DDBJ whole genome shotgun (WGS) entry which is preliminary data.</text>
</comment>
<accession>A0A7J8AIQ0</accession>
<proteinExistence type="predicted"/>
<organism evidence="2 3">
    <name type="scientific">Myotis myotis</name>
    <name type="common">Greater mouse-eared bat</name>
    <name type="synonym">Vespertilio myotis</name>
    <dbReference type="NCBI Taxonomy" id="51298"/>
    <lineage>
        <taxon>Eukaryota</taxon>
        <taxon>Metazoa</taxon>
        <taxon>Chordata</taxon>
        <taxon>Craniata</taxon>
        <taxon>Vertebrata</taxon>
        <taxon>Euteleostomi</taxon>
        <taxon>Mammalia</taxon>
        <taxon>Eutheria</taxon>
        <taxon>Laurasiatheria</taxon>
        <taxon>Chiroptera</taxon>
        <taxon>Yangochiroptera</taxon>
        <taxon>Vespertilionidae</taxon>
        <taxon>Myotis</taxon>
    </lineage>
</organism>
<gene>
    <name evidence="2" type="ORF">mMyoMyo1_000749</name>
</gene>
<dbReference type="AlphaFoldDB" id="A0A7J8AIQ0"/>
<dbReference type="Proteomes" id="UP000527355">
    <property type="component" value="Unassembled WGS sequence"/>
</dbReference>
<keyword evidence="1" id="KW-1133">Transmembrane helix</keyword>
<keyword evidence="1" id="KW-0472">Membrane</keyword>
<sequence>MRKMKKRLLVKKKRVRSENENLKMKEKKMTKWIPILKNSYCDLTVFTHTPQILTPETYFFLIVTLLWEREGKSVLGVVGRGWAGGGGIKYYFYCHSLFFPLLFLCLFLSLYTK</sequence>
<evidence type="ECO:0000256" key="1">
    <source>
        <dbReference type="SAM" id="Phobius"/>
    </source>
</evidence>
<keyword evidence="1" id="KW-0812">Transmembrane</keyword>
<evidence type="ECO:0000313" key="2">
    <source>
        <dbReference type="EMBL" id="KAF6385940.1"/>
    </source>
</evidence>